<dbReference type="RefSeq" id="WP_249510958.1">
    <property type="nucleotide sequence ID" value="NZ_CP093362.1"/>
</dbReference>
<evidence type="ECO:0000313" key="5">
    <source>
        <dbReference type="Proteomes" id="UP000831859"/>
    </source>
</evidence>
<comment type="similarity">
    <text evidence="1 3">Belongs to the HMG-CoA reductase family.</text>
</comment>
<dbReference type="PRINTS" id="PR00071">
    <property type="entry name" value="HMGCOARDTASE"/>
</dbReference>
<dbReference type="SUPFAM" id="SSF55035">
    <property type="entry name" value="NAD-binding domain of HMG-CoA reductase"/>
    <property type="match status" value="1"/>
</dbReference>
<dbReference type="PROSITE" id="PS50065">
    <property type="entry name" value="HMG_COA_REDUCTASE_4"/>
    <property type="match status" value="1"/>
</dbReference>
<dbReference type="GO" id="GO:0140643">
    <property type="term" value="F:hydroxymethylglutaryl-CoA reductase (NADH) activity"/>
    <property type="evidence" value="ECO:0007669"/>
    <property type="project" value="UniProtKB-EC"/>
</dbReference>
<protein>
    <recommendedName>
        <fullName evidence="3">3-hydroxy-3-methylglutaryl coenzyme A reductase</fullName>
        <shortName evidence="3">HMG-CoA reductase</shortName>
        <ecNumber evidence="3">1.1.1.88</ecNumber>
    </recommendedName>
</protein>
<dbReference type="InterPro" id="IPR009023">
    <property type="entry name" value="HMG_CoA_Rdtase_NAD(P)-bd_sf"/>
</dbReference>
<dbReference type="InterPro" id="IPR023074">
    <property type="entry name" value="HMG_CoA_Rdtase_cat_sf"/>
</dbReference>
<gene>
    <name evidence="4" type="ORF">MOO46_06990</name>
</gene>
<evidence type="ECO:0000256" key="2">
    <source>
        <dbReference type="ARBA" id="ARBA00023002"/>
    </source>
</evidence>
<dbReference type="InterPro" id="IPR002202">
    <property type="entry name" value="HMG_CoA_Rdtase"/>
</dbReference>
<dbReference type="PROSITE" id="PS01192">
    <property type="entry name" value="HMG_COA_REDUCTASE_3"/>
    <property type="match status" value="1"/>
</dbReference>
<dbReference type="Gene3D" id="3.90.770.10">
    <property type="entry name" value="3-hydroxy-3-methylglutaryl-coenzyme A Reductase, Chain A, domain 2"/>
    <property type="match status" value="1"/>
</dbReference>
<dbReference type="InterPro" id="IPR023076">
    <property type="entry name" value="HMG_CoA_Rdtase_CS"/>
</dbReference>
<keyword evidence="2 3" id="KW-0560">Oxidoreductase</keyword>
<dbReference type="PANTHER" id="PTHR10572:SF24">
    <property type="entry name" value="3-HYDROXY-3-METHYLGLUTARYL-COENZYME A REDUCTASE"/>
    <property type="match status" value="1"/>
</dbReference>
<evidence type="ECO:0000256" key="1">
    <source>
        <dbReference type="ARBA" id="ARBA00007661"/>
    </source>
</evidence>
<comment type="pathway">
    <text evidence="3">Metabolic intermediate metabolism; (R)-mevalonate degradation; (S)-3-hydroxy-3-methylglutaryl-CoA from (R)-mevalonate: step 1/1.</text>
</comment>
<dbReference type="PANTHER" id="PTHR10572">
    <property type="entry name" value="3-HYDROXY-3-METHYLGLUTARYL-COENZYME A REDUCTASE"/>
    <property type="match status" value="1"/>
</dbReference>
<reference evidence="4 5" key="1">
    <citation type="journal article" date="2022" name="Int. J. Syst. Evol. Microbiol.">
        <title>Apilactobacillus apisilvae sp. nov., Nicolia spurrieriana gen. nov. sp. nov., Bombilactobacillus folatiphilus sp. nov. and Bombilactobacillus thymidiniphilus sp. nov., four new lactic acid bacterial isolates from stingless bees Tetragonula carbonaria and Austroplebeia australis.</title>
        <authorList>
            <person name="Oliphant S.A."/>
            <person name="Watson-Haigh N.S."/>
            <person name="Sumby K.M."/>
            <person name="Gardner J."/>
            <person name="Groom S."/>
            <person name="Jiranek V."/>
        </authorList>
    </citation>
    <scope>NUCLEOTIDE SEQUENCE [LARGE SCALE GENOMIC DNA]</scope>
    <source>
        <strain evidence="4 5">SG5_A10</strain>
    </source>
</reference>
<comment type="catalytic activity">
    <reaction evidence="3">
        <text>(R)-mevalonate + 2 NAD(+) + CoA = (3S)-3-hydroxy-3-methylglutaryl-CoA + 2 NADH + 2 H(+)</text>
        <dbReference type="Rhea" id="RHEA:14833"/>
        <dbReference type="ChEBI" id="CHEBI:15378"/>
        <dbReference type="ChEBI" id="CHEBI:36464"/>
        <dbReference type="ChEBI" id="CHEBI:43074"/>
        <dbReference type="ChEBI" id="CHEBI:57287"/>
        <dbReference type="ChEBI" id="CHEBI:57540"/>
        <dbReference type="ChEBI" id="CHEBI:57945"/>
        <dbReference type="EC" id="1.1.1.88"/>
    </reaction>
</comment>
<dbReference type="InterPro" id="IPR009029">
    <property type="entry name" value="HMG_CoA_Rdtase_sub-bd_dom_sf"/>
</dbReference>
<dbReference type="Pfam" id="PF00368">
    <property type="entry name" value="HMG-CoA_red"/>
    <property type="match status" value="1"/>
</dbReference>
<keyword evidence="5" id="KW-1185">Reference proteome</keyword>
<dbReference type="SUPFAM" id="SSF56542">
    <property type="entry name" value="Substrate-binding domain of HMG-CoA reductase"/>
    <property type="match status" value="1"/>
</dbReference>
<dbReference type="InterPro" id="IPR004553">
    <property type="entry name" value="HMG_CoA_Rdtase_bac-typ"/>
</dbReference>
<dbReference type="CDD" id="cd00644">
    <property type="entry name" value="HMG-CoA_reductase_classII"/>
    <property type="match status" value="1"/>
</dbReference>
<accession>A0ABY4PGP1</accession>
<keyword evidence="3" id="KW-0520">NAD</keyword>
<dbReference type="NCBIfam" id="TIGR00532">
    <property type="entry name" value="HMG_CoA_R_NAD"/>
    <property type="match status" value="1"/>
</dbReference>
<dbReference type="PROSITE" id="PS00318">
    <property type="entry name" value="HMG_COA_REDUCTASE_2"/>
    <property type="match status" value="1"/>
</dbReference>
<dbReference type="EC" id="1.1.1.88" evidence="3"/>
<dbReference type="Proteomes" id="UP000831859">
    <property type="component" value="Chromosome"/>
</dbReference>
<evidence type="ECO:0000313" key="4">
    <source>
        <dbReference type="EMBL" id="UQS84979.1"/>
    </source>
</evidence>
<sequence>MGTFNHFYHKSYDERINIIGDFSELNSQELKSLYENHNERNNSLIENYITDYSLPEGIAVNFLINGEEKVAPMVTEEPSVIAAASNGARMFAKNGGLNAKVISSNLTGQIIVKTDNFNLLFGYVNTHRDKIIAVANNAHPSILKYGGGAKEVSVRQLDENYCSIDLFVDVAEAMGANIMNSMLEALANFLKTKASKDILMSILSNYSIDSLVTVSGSVKFSQLGKGNFSGKEVANKIVEASHIAQIDTYRATTHNKGIMNGIDAFVMAMGNDWRAVESGIHAYASRNGHYQGLSHFMIKEDTLYGEMTLPLSLGFIGGATKVLPKVKINQRIAKVHSKKELMQFAAAIGLAQNLAALKALVTEGIQKGHMNLQLNSLAMTAGSTDEELFTVVQSLRQMQNPNLTNAKQIIQNLRK</sequence>
<evidence type="ECO:0000256" key="3">
    <source>
        <dbReference type="RuleBase" id="RU361219"/>
    </source>
</evidence>
<dbReference type="Gene3D" id="1.10.8.660">
    <property type="match status" value="1"/>
</dbReference>
<dbReference type="EMBL" id="CP093362">
    <property type="protein sequence ID" value="UQS84979.1"/>
    <property type="molecule type" value="Genomic_DNA"/>
</dbReference>
<organism evidence="4 5">
    <name type="scientific">Apilactobacillus apisilvae</name>
    <dbReference type="NCBI Taxonomy" id="2923364"/>
    <lineage>
        <taxon>Bacteria</taxon>
        <taxon>Bacillati</taxon>
        <taxon>Bacillota</taxon>
        <taxon>Bacilli</taxon>
        <taxon>Lactobacillales</taxon>
        <taxon>Lactobacillaceae</taxon>
        <taxon>Apilactobacillus</taxon>
    </lineage>
</organism>
<proteinExistence type="inferred from homology"/>
<name>A0ABY4PGP1_9LACO</name>
<dbReference type="Gene3D" id="3.30.70.420">
    <property type="entry name" value="Hydroxymethylglutaryl-CoA reductase, class I/II, NAD/NADP-binding domain"/>
    <property type="match status" value="1"/>
</dbReference>